<feature type="domain" description="AMP-binding enzyme C-terminal" evidence="2">
    <location>
        <begin position="451"/>
        <end position="527"/>
    </location>
</feature>
<dbReference type="InterPro" id="IPR042099">
    <property type="entry name" value="ANL_N_sf"/>
</dbReference>
<dbReference type="Gene3D" id="3.30.300.30">
    <property type="match status" value="1"/>
</dbReference>
<evidence type="ECO:0000259" key="1">
    <source>
        <dbReference type="Pfam" id="PF00501"/>
    </source>
</evidence>
<dbReference type="Proteomes" id="UP001366166">
    <property type="component" value="Chromosome"/>
</dbReference>
<gene>
    <name evidence="3" type="ORF">FAK_07170</name>
</gene>
<evidence type="ECO:0000313" key="3">
    <source>
        <dbReference type="EMBL" id="BEQ13651.1"/>
    </source>
</evidence>
<dbReference type="AlphaFoldDB" id="A0AAU9E962"/>
<dbReference type="RefSeq" id="WP_338605403.1">
    <property type="nucleotide sequence ID" value="NZ_AP028679.1"/>
</dbReference>
<dbReference type="PROSITE" id="PS00455">
    <property type="entry name" value="AMP_BINDING"/>
    <property type="match status" value="1"/>
</dbReference>
<feature type="domain" description="AMP-dependent synthetase/ligase" evidence="1">
    <location>
        <begin position="10"/>
        <end position="397"/>
    </location>
</feature>
<dbReference type="GO" id="GO:0016877">
    <property type="term" value="F:ligase activity, forming carbon-sulfur bonds"/>
    <property type="evidence" value="ECO:0007669"/>
    <property type="project" value="UniProtKB-ARBA"/>
</dbReference>
<reference evidence="4" key="1">
    <citation type="journal article" date="2023" name="Arch. Microbiol.">
        <title>Desulfoferula mesophilus gen. nov. sp. nov., a mesophilic sulfate-reducing bacterium isolated from a brackish lake sediment.</title>
        <authorList>
            <person name="Watanabe T."/>
            <person name="Yabe T."/>
            <person name="Tsuji J.M."/>
            <person name="Fukui M."/>
        </authorList>
    </citation>
    <scope>NUCLEOTIDE SEQUENCE [LARGE SCALE GENOMIC DNA]</scope>
    <source>
        <strain evidence="4">12FAK</strain>
    </source>
</reference>
<dbReference type="InterPro" id="IPR025110">
    <property type="entry name" value="AMP-bd_C"/>
</dbReference>
<protein>
    <submittedName>
        <fullName evidence="3">Long-chain fatty acid--CoA ligase</fullName>
    </submittedName>
</protein>
<dbReference type="InterPro" id="IPR020845">
    <property type="entry name" value="AMP-binding_CS"/>
</dbReference>
<dbReference type="EMBL" id="AP028679">
    <property type="protein sequence ID" value="BEQ13651.1"/>
    <property type="molecule type" value="Genomic_DNA"/>
</dbReference>
<dbReference type="SUPFAM" id="SSF56801">
    <property type="entry name" value="Acetyl-CoA synthetase-like"/>
    <property type="match status" value="1"/>
</dbReference>
<dbReference type="Pfam" id="PF13193">
    <property type="entry name" value="AMP-binding_C"/>
    <property type="match status" value="1"/>
</dbReference>
<evidence type="ECO:0000259" key="2">
    <source>
        <dbReference type="Pfam" id="PF13193"/>
    </source>
</evidence>
<name>A0AAU9E962_9BACT</name>
<keyword evidence="3" id="KW-0436">Ligase</keyword>
<keyword evidence="4" id="KW-1185">Reference proteome</keyword>
<dbReference type="Gene3D" id="3.40.50.12780">
    <property type="entry name" value="N-terminal domain of ligase-like"/>
    <property type="match status" value="1"/>
</dbReference>
<proteinExistence type="predicted"/>
<organism evidence="3 4">
    <name type="scientific">Desulfoferula mesophila</name>
    <dbReference type="NCBI Taxonomy" id="3058419"/>
    <lineage>
        <taxon>Bacteria</taxon>
        <taxon>Pseudomonadati</taxon>
        <taxon>Thermodesulfobacteriota</taxon>
        <taxon>Desulfarculia</taxon>
        <taxon>Desulfarculales</taxon>
        <taxon>Desulfarculaceae</taxon>
        <taxon>Desulfoferula</taxon>
    </lineage>
</organism>
<evidence type="ECO:0000313" key="4">
    <source>
        <dbReference type="Proteomes" id="UP001366166"/>
    </source>
</evidence>
<dbReference type="KEGG" id="dmp:FAK_07170"/>
<accession>A0AAU9E962</accession>
<dbReference type="InterPro" id="IPR000873">
    <property type="entry name" value="AMP-dep_synth/lig_dom"/>
</dbReference>
<dbReference type="PANTHER" id="PTHR43767">
    <property type="entry name" value="LONG-CHAIN-FATTY-ACID--COA LIGASE"/>
    <property type="match status" value="1"/>
</dbReference>
<sequence>MQAEYTYTRFEQAAQKYPHNAALIFLGQRFTYAKLKEMVDRFATGLARRGIGRGERVLLYLNNSPQLVIAWLATQKIGAAVVLVSPIYTSHEIAYMVEDSGAKAIICHDTNYGYVAEIFEGSSLETIIVTSLLDLVSPLKRAVASLFDKAPTGTVKGGPETVWFKKVLAAPPDPPQVELDPVTDLSYILYTGGTTGFPKGVPGNHWGHCSYVADVMHDVLEGHVRPGQDVYIAINPLFHIMALGLMMALGLNQGNTTVLMPQPQVDAILEAIQRYKVRWMLGVPALYRMILENDRQHFYDLSSLKYCYCGGDVLPREVLARWKQRVGSPIYQVYGSTEAGHVTYSRIDAGEPPAMSIGVPLTSRRVLLVEPDSLEPAPPGELGELLVTSDHAMKSYLNKPEETAAAFVELDGEIYYRTGDFVKQGEDGQIYYVERSADILKHKGYRVSASEIEAVLQDHPVVVGACVVGVPDQKVGERIKAIVVMKDDAKGVGATELIRFCRDRLAGYKVPSYIEFRDMLPKSKVGKLLRREIRDEERRRQEKEKTA</sequence>
<dbReference type="InterPro" id="IPR045851">
    <property type="entry name" value="AMP-bd_C_sf"/>
</dbReference>
<dbReference type="InterPro" id="IPR050237">
    <property type="entry name" value="ATP-dep_AMP-bd_enzyme"/>
</dbReference>
<dbReference type="PANTHER" id="PTHR43767:SF10">
    <property type="entry name" value="SURFACTIN SYNTHASE SUBUNIT 1"/>
    <property type="match status" value="1"/>
</dbReference>
<dbReference type="Pfam" id="PF00501">
    <property type="entry name" value="AMP-binding"/>
    <property type="match status" value="1"/>
</dbReference>